<keyword evidence="4" id="KW-1185">Reference proteome</keyword>
<dbReference type="Proteomes" id="UP000631114">
    <property type="component" value="Unassembled WGS sequence"/>
</dbReference>
<dbReference type="SUPFAM" id="SSF51735">
    <property type="entry name" value="NAD(P)-binding Rossmann-fold domains"/>
    <property type="match status" value="1"/>
</dbReference>
<accession>A0A835IHX3</accession>
<evidence type="ECO:0000313" key="3">
    <source>
        <dbReference type="EMBL" id="KAF9616737.1"/>
    </source>
</evidence>
<dbReference type="InterPro" id="IPR002347">
    <property type="entry name" value="SDR_fam"/>
</dbReference>
<dbReference type="AlphaFoldDB" id="A0A835IHX3"/>
<evidence type="ECO:0000313" key="4">
    <source>
        <dbReference type="Proteomes" id="UP000631114"/>
    </source>
</evidence>
<protein>
    <submittedName>
        <fullName evidence="3">Uncharacterized protein</fullName>
    </submittedName>
</protein>
<dbReference type="Pfam" id="PF13561">
    <property type="entry name" value="adh_short_C2"/>
    <property type="match status" value="1"/>
</dbReference>
<evidence type="ECO:0000256" key="1">
    <source>
        <dbReference type="ARBA" id="ARBA00006484"/>
    </source>
</evidence>
<dbReference type="PANTHER" id="PTHR43180:SF45">
    <property type="entry name" value="SECOISOLARICIRESINOL DEHYDROGENASE-LIKE ISOFORM X1"/>
    <property type="match status" value="1"/>
</dbReference>
<dbReference type="PANTHER" id="PTHR43180">
    <property type="entry name" value="3-OXOACYL-(ACYL-CARRIER-PROTEIN) REDUCTASE (AFU_ORTHOLOGUE AFUA_6G11210)"/>
    <property type="match status" value="1"/>
</dbReference>
<organism evidence="3 4">
    <name type="scientific">Coptis chinensis</name>
    <dbReference type="NCBI Taxonomy" id="261450"/>
    <lineage>
        <taxon>Eukaryota</taxon>
        <taxon>Viridiplantae</taxon>
        <taxon>Streptophyta</taxon>
        <taxon>Embryophyta</taxon>
        <taxon>Tracheophyta</taxon>
        <taxon>Spermatophyta</taxon>
        <taxon>Magnoliopsida</taxon>
        <taxon>Ranunculales</taxon>
        <taxon>Ranunculaceae</taxon>
        <taxon>Coptidoideae</taxon>
        <taxon>Coptis</taxon>
    </lineage>
</organism>
<sequence length="119" mass="12708">MSSVMGGLDVPHAYAASKHAVLGLTKNLCVELGQHGIRVNCISPFVIASPMLTTVFGVEASLLEDLVCRAANLKGVVLKSEDVAQAAVFLASEESRYVGGLNLTFFLMEATPRPTRLFQ</sequence>
<dbReference type="OrthoDB" id="294295at2759"/>
<keyword evidence="2" id="KW-0560">Oxidoreductase</keyword>
<dbReference type="GO" id="GO:0016491">
    <property type="term" value="F:oxidoreductase activity"/>
    <property type="evidence" value="ECO:0007669"/>
    <property type="project" value="UniProtKB-KW"/>
</dbReference>
<proteinExistence type="inferred from homology"/>
<comment type="similarity">
    <text evidence="1">Belongs to the short-chain dehydrogenases/reductases (SDR) family.</text>
</comment>
<dbReference type="InterPro" id="IPR036291">
    <property type="entry name" value="NAD(P)-bd_dom_sf"/>
</dbReference>
<gene>
    <name evidence="3" type="ORF">IFM89_032256</name>
</gene>
<comment type="caution">
    <text evidence="3">The sequence shown here is derived from an EMBL/GenBank/DDBJ whole genome shotgun (WGS) entry which is preliminary data.</text>
</comment>
<dbReference type="Gene3D" id="3.40.50.720">
    <property type="entry name" value="NAD(P)-binding Rossmann-like Domain"/>
    <property type="match status" value="1"/>
</dbReference>
<name>A0A835IHX3_9MAGN</name>
<dbReference type="EMBL" id="JADFTS010000003">
    <property type="protein sequence ID" value="KAF9616737.1"/>
    <property type="molecule type" value="Genomic_DNA"/>
</dbReference>
<evidence type="ECO:0000256" key="2">
    <source>
        <dbReference type="ARBA" id="ARBA00023002"/>
    </source>
</evidence>
<reference evidence="3 4" key="1">
    <citation type="submission" date="2020-10" db="EMBL/GenBank/DDBJ databases">
        <title>The Coptis chinensis genome and diversification of protoberbering-type alkaloids.</title>
        <authorList>
            <person name="Wang B."/>
            <person name="Shu S."/>
            <person name="Song C."/>
            <person name="Liu Y."/>
        </authorList>
    </citation>
    <scope>NUCLEOTIDE SEQUENCE [LARGE SCALE GENOMIC DNA]</scope>
    <source>
        <strain evidence="3">HL-2020</strain>
        <tissue evidence="3">Leaf</tissue>
    </source>
</reference>